<keyword evidence="2" id="KW-1185">Reference proteome</keyword>
<dbReference type="EMBL" id="JARIHO010000025">
    <property type="protein sequence ID" value="KAJ7342378.1"/>
    <property type="molecule type" value="Genomic_DNA"/>
</dbReference>
<dbReference type="AlphaFoldDB" id="A0AAD6ZVD0"/>
<dbReference type="Proteomes" id="UP001218218">
    <property type="component" value="Unassembled WGS sequence"/>
</dbReference>
<name>A0AAD6ZVD0_9AGAR</name>
<organism evidence="1 2">
    <name type="scientific">Mycena albidolilacea</name>
    <dbReference type="NCBI Taxonomy" id="1033008"/>
    <lineage>
        <taxon>Eukaryota</taxon>
        <taxon>Fungi</taxon>
        <taxon>Dikarya</taxon>
        <taxon>Basidiomycota</taxon>
        <taxon>Agaricomycotina</taxon>
        <taxon>Agaricomycetes</taxon>
        <taxon>Agaricomycetidae</taxon>
        <taxon>Agaricales</taxon>
        <taxon>Marasmiineae</taxon>
        <taxon>Mycenaceae</taxon>
        <taxon>Mycena</taxon>
    </lineage>
</organism>
<evidence type="ECO:0000313" key="1">
    <source>
        <dbReference type="EMBL" id="KAJ7342378.1"/>
    </source>
</evidence>
<gene>
    <name evidence="1" type="ORF">DFH08DRAFT_782813</name>
</gene>
<sequence>MKYLEGEILNSTRLYLLHGRKEPLEDEDPKRITIFLRHYLTLVVNTTHRKALTRLLLSQHPLAVERMRYKSRYHLVHIPCERRLCRFACNHVESVEHALFHCTAKLHIVEKRGQFVANLALKELRLRTITPGNGTLLLRALIFRRDTVCQIAKFAHQVFEIFDRTPMVWPDTADSLVP</sequence>
<protein>
    <submittedName>
        <fullName evidence="1">Uncharacterized protein</fullName>
    </submittedName>
</protein>
<comment type="caution">
    <text evidence="1">The sequence shown here is derived from an EMBL/GenBank/DDBJ whole genome shotgun (WGS) entry which is preliminary data.</text>
</comment>
<accession>A0AAD6ZVD0</accession>
<evidence type="ECO:0000313" key="2">
    <source>
        <dbReference type="Proteomes" id="UP001218218"/>
    </source>
</evidence>
<proteinExistence type="predicted"/>
<reference evidence="1" key="1">
    <citation type="submission" date="2023-03" db="EMBL/GenBank/DDBJ databases">
        <title>Massive genome expansion in bonnet fungi (Mycena s.s.) driven by repeated elements and novel gene families across ecological guilds.</title>
        <authorList>
            <consortium name="Lawrence Berkeley National Laboratory"/>
            <person name="Harder C.B."/>
            <person name="Miyauchi S."/>
            <person name="Viragh M."/>
            <person name="Kuo A."/>
            <person name="Thoen E."/>
            <person name="Andreopoulos B."/>
            <person name="Lu D."/>
            <person name="Skrede I."/>
            <person name="Drula E."/>
            <person name="Henrissat B."/>
            <person name="Morin E."/>
            <person name="Kohler A."/>
            <person name="Barry K."/>
            <person name="LaButti K."/>
            <person name="Morin E."/>
            <person name="Salamov A."/>
            <person name="Lipzen A."/>
            <person name="Mereny Z."/>
            <person name="Hegedus B."/>
            <person name="Baldrian P."/>
            <person name="Stursova M."/>
            <person name="Weitz H."/>
            <person name="Taylor A."/>
            <person name="Grigoriev I.V."/>
            <person name="Nagy L.G."/>
            <person name="Martin F."/>
            <person name="Kauserud H."/>
        </authorList>
    </citation>
    <scope>NUCLEOTIDE SEQUENCE</scope>
    <source>
        <strain evidence="1">CBHHK002</strain>
    </source>
</reference>